<dbReference type="GO" id="GO:0000781">
    <property type="term" value="C:chromosome, telomeric region"/>
    <property type="evidence" value="ECO:0007669"/>
    <property type="project" value="UniProtKB-SubCell"/>
</dbReference>
<name>A0AAW0XF87_CHEQU</name>
<dbReference type="EMBL" id="JARKIK010000043">
    <property type="protein sequence ID" value="KAK8736709.1"/>
    <property type="molecule type" value="Genomic_DNA"/>
</dbReference>
<dbReference type="InterPro" id="IPR012340">
    <property type="entry name" value="NA-bd_OB-fold"/>
</dbReference>
<dbReference type="SUPFAM" id="SSF50249">
    <property type="entry name" value="Nucleic acid-binding proteins"/>
    <property type="match status" value="1"/>
</dbReference>
<dbReference type="InterPro" id="IPR040260">
    <property type="entry name" value="RFA2-like"/>
</dbReference>
<protein>
    <recommendedName>
        <fullName evidence="3">CST complex subunit STN1</fullName>
    </recommendedName>
    <alternativeName>
        <fullName evidence="8">Suppressor of cdc thirteen homolog</fullName>
    </alternativeName>
</protein>
<keyword evidence="4" id="KW-0158">Chromosome</keyword>
<evidence type="ECO:0000256" key="4">
    <source>
        <dbReference type="ARBA" id="ARBA00022454"/>
    </source>
</evidence>
<dbReference type="Gene3D" id="2.40.50.140">
    <property type="entry name" value="Nucleic acid-binding proteins"/>
    <property type="match status" value="1"/>
</dbReference>
<evidence type="ECO:0000256" key="5">
    <source>
        <dbReference type="ARBA" id="ARBA00022895"/>
    </source>
</evidence>
<dbReference type="PANTHER" id="PTHR13989">
    <property type="entry name" value="REPLICATION PROTEIN A-RELATED"/>
    <property type="match status" value="1"/>
</dbReference>
<evidence type="ECO:0000256" key="2">
    <source>
        <dbReference type="ARBA" id="ARBA00004574"/>
    </source>
</evidence>
<keyword evidence="5" id="KW-0779">Telomere</keyword>
<dbReference type="PANTHER" id="PTHR13989:SF33">
    <property type="entry name" value="CST COMPLEX SUBUNIT STN1"/>
    <property type="match status" value="1"/>
</dbReference>
<comment type="caution">
    <text evidence="9">The sequence shown here is derived from an EMBL/GenBank/DDBJ whole genome shotgun (WGS) entry which is preliminary data.</text>
</comment>
<keyword evidence="10" id="KW-1185">Reference proteome</keyword>
<gene>
    <name evidence="9" type="ORF">OTU49_004608</name>
</gene>
<dbReference type="GO" id="GO:0005634">
    <property type="term" value="C:nucleus"/>
    <property type="evidence" value="ECO:0007669"/>
    <property type="project" value="UniProtKB-SubCell"/>
</dbReference>
<evidence type="ECO:0000256" key="6">
    <source>
        <dbReference type="ARBA" id="ARBA00023125"/>
    </source>
</evidence>
<sequence length="167" mass="18861">MNSKSCTKLFLGDLEVDETKIFFARNKEVSKVDVIGTVVRLHDCESLQKFDIDDGTGIIQCVKFHADDSEDECSSVDEEDASSDEDALEELKDILIKPLPPLELGDLVNIRGYLNVYKEQPQIIAYTLRRVSDSNEEWFRIMEIDAKLRASETSASSAKKSIRGQRV</sequence>
<evidence type="ECO:0000256" key="8">
    <source>
        <dbReference type="ARBA" id="ARBA00030039"/>
    </source>
</evidence>
<dbReference type="AlphaFoldDB" id="A0AAW0XF87"/>
<reference evidence="9 10" key="1">
    <citation type="journal article" date="2024" name="BMC Genomics">
        <title>Genome assembly of redclaw crayfish (Cherax quadricarinatus) provides insights into its immune adaptation and hypoxia tolerance.</title>
        <authorList>
            <person name="Liu Z."/>
            <person name="Zheng J."/>
            <person name="Li H."/>
            <person name="Fang K."/>
            <person name="Wang S."/>
            <person name="He J."/>
            <person name="Zhou D."/>
            <person name="Weng S."/>
            <person name="Chi M."/>
            <person name="Gu Z."/>
            <person name="He J."/>
            <person name="Li F."/>
            <person name="Wang M."/>
        </authorList>
    </citation>
    <scope>NUCLEOTIDE SEQUENCE [LARGE SCALE GENOMIC DNA]</scope>
    <source>
        <strain evidence="9">ZL_2023a</strain>
    </source>
</reference>
<evidence type="ECO:0000313" key="10">
    <source>
        <dbReference type="Proteomes" id="UP001445076"/>
    </source>
</evidence>
<keyword evidence="6" id="KW-0238">DNA-binding</keyword>
<evidence type="ECO:0000256" key="7">
    <source>
        <dbReference type="ARBA" id="ARBA00023242"/>
    </source>
</evidence>
<comment type="subcellular location">
    <subcellularLocation>
        <location evidence="2">Chromosome</location>
        <location evidence="2">Telomere</location>
    </subcellularLocation>
    <subcellularLocation>
        <location evidence="1">Nucleus</location>
    </subcellularLocation>
</comment>
<dbReference type="Proteomes" id="UP001445076">
    <property type="component" value="Unassembled WGS sequence"/>
</dbReference>
<keyword evidence="7" id="KW-0539">Nucleus</keyword>
<accession>A0AAW0XF87</accession>
<organism evidence="9 10">
    <name type="scientific">Cherax quadricarinatus</name>
    <name type="common">Australian red claw crayfish</name>
    <dbReference type="NCBI Taxonomy" id="27406"/>
    <lineage>
        <taxon>Eukaryota</taxon>
        <taxon>Metazoa</taxon>
        <taxon>Ecdysozoa</taxon>
        <taxon>Arthropoda</taxon>
        <taxon>Crustacea</taxon>
        <taxon>Multicrustacea</taxon>
        <taxon>Malacostraca</taxon>
        <taxon>Eumalacostraca</taxon>
        <taxon>Eucarida</taxon>
        <taxon>Decapoda</taxon>
        <taxon>Pleocyemata</taxon>
        <taxon>Astacidea</taxon>
        <taxon>Parastacoidea</taxon>
        <taxon>Parastacidae</taxon>
        <taxon>Cherax</taxon>
    </lineage>
</organism>
<dbReference type="GO" id="GO:0003677">
    <property type="term" value="F:DNA binding"/>
    <property type="evidence" value="ECO:0007669"/>
    <property type="project" value="UniProtKB-KW"/>
</dbReference>
<evidence type="ECO:0000313" key="9">
    <source>
        <dbReference type="EMBL" id="KAK8736709.1"/>
    </source>
</evidence>
<evidence type="ECO:0000256" key="3">
    <source>
        <dbReference type="ARBA" id="ARBA00017411"/>
    </source>
</evidence>
<proteinExistence type="predicted"/>
<evidence type="ECO:0000256" key="1">
    <source>
        <dbReference type="ARBA" id="ARBA00004123"/>
    </source>
</evidence>